<accession>A0A292YSA1</accession>
<keyword evidence="1" id="KW-0732">Signal</keyword>
<organism evidence="2 3">
    <name type="scientific">Effusibacillus lacus</name>
    <dbReference type="NCBI Taxonomy" id="1348429"/>
    <lineage>
        <taxon>Bacteria</taxon>
        <taxon>Bacillati</taxon>
        <taxon>Bacillota</taxon>
        <taxon>Bacilli</taxon>
        <taxon>Bacillales</taxon>
        <taxon>Alicyclobacillaceae</taxon>
        <taxon>Effusibacillus</taxon>
    </lineage>
</organism>
<dbReference type="RefSeq" id="WP_096183955.1">
    <property type="nucleotide sequence ID" value="NZ_BDUF01000109.1"/>
</dbReference>
<dbReference type="PROSITE" id="PS51257">
    <property type="entry name" value="PROKAR_LIPOPROTEIN"/>
    <property type="match status" value="1"/>
</dbReference>
<feature type="chain" id="PRO_5012268301" description="ABC transporter substrate-binding protein" evidence="1">
    <location>
        <begin position="26"/>
        <end position="327"/>
    </location>
</feature>
<dbReference type="Gene3D" id="3.40.50.2300">
    <property type="match status" value="1"/>
</dbReference>
<dbReference type="Proteomes" id="UP000217785">
    <property type="component" value="Unassembled WGS sequence"/>
</dbReference>
<evidence type="ECO:0000313" key="2">
    <source>
        <dbReference type="EMBL" id="GAX91809.1"/>
    </source>
</evidence>
<proteinExistence type="predicted"/>
<reference evidence="3" key="1">
    <citation type="submission" date="2017-07" db="EMBL/GenBank/DDBJ databases">
        <title>Draft genome sequence of Effusibacillus lacus strain skLN1.</title>
        <authorList>
            <person name="Watanabe M."/>
            <person name="Kojima H."/>
            <person name="Fukui M."/>
        </authorList>
    </citation>
    <scope>NUCLEOTIDE SEQUENCE [LARGE SCALE GENOMIC DNA]</scope>
    <source>
        <strain evidence="3">skLN1</strain>
    </source>
</reference>
<evidence type="ECO:0008006" key="4">
    <source>
        <dbReference type="Google" id="ProtNLM"/>
    </source>
</evidence>
<feature type="signal peptide" evidence="1">
    <location>
        <begin position="1"/>
        <end position="25"/>
    </location>
</feature>
<evidence type="ECO:0000256" key="1">
    <source>
        <dbReference type="SAM" id="SignalP"/>
    </source>
</evidence>
<dbReference type="AlphaFoldDB" id="A0A292YSA1"/>
<sequence length="327" mass="35457">MKRTLPIGSLSFFLAGTLLVSGCHAPDLSAMKPSKSKLAVGIVGSKNLSGSKEILDYTTQVLSRSSVVFDIRPADEPQTAQEALKGLASNEKIDLIVTESQYAPIVMELASQYNQKKFGLVGHSAQTAAKSVRVDHVNREHQSFVAGYMMAASAPKEPVGVVLSAPRSADSPEWKGLLEGIHYAGSSAIPTVVTLEEAMGVDGLIRLKSLPTRYLLVMDPVNDSQLARLHESGKGLFLLHDVNRTYPSVIARPAPIFAAGVQEQVQSLLNNSWQDNISVPVMGNSFFEIMRPDTIPANVIELKNQVETGLRNRTLEPGKYINPPKQE</sequence>
<dbReference type="EMBL" id="BDUF01000109">
    <property type="protein sequence ID" value="GAX91809.1"/>
    <property type="molecule type" value="Genomic_DNA"/>
</dbReference>
<keyword evidence="3" id="KW-1185">Reference proteome</keyword>
<name>A0A292YSA1_9BACL</name>
<evidence type="ECO:0000313" key="3">
    <source>
        <dbReference type="Proteomes" id="UP000217785"/>
    </source>
</evidence>
<comment type="caution">
    <text evidence="2">The sequence shown here is derived from an EMBL/GenBank/DDBJ whole genome shotgun (WGS) entry which is preliminary data.</text>
</comment>
<protein>
    <recommendedName>
        <fullName evidence="4">ABC transporter substrate-binding protein</fullName>
    </recommendedName>
</protein>
<dbReference type="OrthoDB" id="9940859at2"/>
<gene>
    <name evidence="2" type="ORF">EFBL_3500</name>
</gene>